<evidence type="ECO:0000313" key="4">
    <source>
        <dbReference type="Proteomes" id="UP000247810"/>
    </source>
</evidence>
<dbReference type="EMBL" id="KZ825815">
    <property type="protein sequence ID" value="PYH98092.1"/>
    <property type="molecule type" value="Genomic_DNA"/>
</dbReference>
<dbReference type="AlphaFoldDB" id="A0A319F0T2"/>
<evidence type="ECO:0000256" key="1">
    <source>
        <dbReference type="SAM" id="MobiDB-lite"/>
    </source>
</evidence>
<feature type="region of interest" description="Disordered" evidence="1">
    <location>
        <begin position="32"/>
        <end position="54"/>
    </location>
</feature>
<evidence type="ECO:0000313" key="3">
    <source>
        <dbReference type="EMBL" id="PYH98092.1"/>
    </source>
</evidence>
<reference evidence="3 4" key="1">
    <citation type="submission" date="2018-02" db="EMBL/GenBank/DDBJ databases">
        <title>The genomes of Aspergillus section Nigri reveals drivers in fungal speciation.</title>
        <authorList>
            <consortium name="DOE Joint Genome Institute"/>
            <person name="Vesth T.C."/>
            <person name="Nybo J."/>
            <person name="Theobald S."/>
            <person name="Brandl J."/>
            <person name="Frisvad J.C."/>
            <person name="Nielsen K.F."/>
            <person name="Lyhne E.K."/>
            <person name="Kogle M.E."/>
            <person name="Kuo A."/>
            <person name="Riley R."/>
            <person name="Clum A."/>
            <person name="Nolan M."/>
            <person name="Lipzen A."/>
            <person name="Salamov A."/>
            <person name="Henrissat B."/>
            <person name="Wiebenga A."/>
            <person name="De vries R.P."/>
            <person name="Grigoriev I.V."/>
            <person name="Mortensen U.H."/>
            <person name="Andersen M.R."/>
            <person name="Baker S.E."/>
        </authorList>
    </citation>
    <scope>NUCLEOTIDE SEQUENCE [LARGE SCALE GENOMIC DNA]</scope>
    <source>
        <strain evidence="3 4">CBS 707.79</strain>
    </source>
</reference>
<dbReference type="VEuPathDB" id="FungiDB:BO71DRAFT_78280"/>
<keyword evidence="2" id="KW-0732">Signal</keyword>
<feature type="chain" id="PRO_5016276083" evidence="2">
    <location>
        <begin position="23"/>
        <end position="54"/>
    </location>
</feature>
<keyword evidence="4" id="KW-1185">Reference proteome</keyword>
<feature type="signal peptide" evidence="2">
    <location>
        <begin position="1"/>
        <end position="22"/>
    </location>
</feature>
<name>A0A319F0T2_9EURO</name>
<organism evidence="3 4">
    <name type="scientific">Aspergillus ellipticus CBS 707.79</name>
    <dbReference type="NCBI Taxonomy" id="1448320"/>
    <lineage>
        <taxon>Eukaryota</taxon>
        <taxon>Fungi</taxon>
        <taxon>Dikarya</taxon>
        <taxon>Ascomycota</taxon>
        <taxon>Pezizomycotina</taxon>
        <taxon>Eurotiomycetes</taxon>
        <taxon>Eurotiomycetidae</taxon>
        <taxon>Eurotiales</taxon>
        <taxon>Aspergillaceae</taxon>
        <taxon>Aspergillus</taxon>
        <taxon>Aspergillus subgen. Circumdati</taxon>
    </lineage>
</organism>
<protein>
    <submittedName>
        <fullName evidence="3">Uncharacterized protein</fullName>
    </submittedName>
</protein>
<accession>A0A319F0T2</accession>
<evidence type="ECO:0000256" key="2">
    <source>
        <dbReference type="SAM" id="SignalP"/>
    </source>
</evidence>
<feature type="compositionally biased region" description="Polar residues" evidence="1">
    <location>
        <begin position="44"/>
        <end position="54"/>
    </location>
</feature>
<dbReference type="Proteomes" id="UP000247810">
    <property type="component" value="Unassembled WGS sequence"/>
</dbReference>
<proteinExistence type="predicted"/>
<gene>
    <name evidence="3" type="ORF">BO71DRAFT_78280</name>
</gene>
<sequence length="54" mass="5869">MGIIFKMYLMCFVLLIIDRGLDLMSSPLPAHNISSPHDPIPGISPSQLATSLDT</sequence>